<dbReference type="InParanoid" id="A0A194WS14"/>
<feature type="compositionally biased region" description="Polar residues" evidence="1">
    <location>
        <begin position="24"/>
        <end position="33"/>
    </location>
</feature>
<accession>A0A194WS14</accession>
<keyword evidence="2" id="KW-0812">Transmembrane</keyword>
<gene>
    <name evidence="3" type="ORF">LY89DRAFT_739760</name>
</gene>
<sequence>MCGLVIGQRSSYPRWEGDRPANCTDHTATQPSPGDSELVIQPQDRRNNTLEVRLRLGEEELYRKEDYTLDQYSNPYHLYAIQILDLRKSGQLPRLPYITLEEIKDKSKSDSMIRVIAILQILWTTIQIIARAIRNLAISQLEIAVLAFAVCAIFTYVLNWSKPKAVQVPFTILQYNDSPPAQMLFILTKDVFSLSNWFLGFMDPAKGDGLKLGAPPFNSNNLDKGDDTSGLATVIGSVVFGGLHLAAWNFAFPTEIERTL</sequence>
<dbReference type="KEGG" id="psco:LY89DRAFT_739760"/>
<dbReference type="PANTHER" id="PTHR35043">
    <property type="entry name" value="TRANSCRIPTION FACTOR DOMAIN-CONTAINING PROTEIN"/>
    <property type="match status" value="1"/>
</dbReference>
<organism evidence="3 4">
    <name type="scientific">Mollisia scopiformis</name>
    <name type="common">Conifer needle endophyte fungus</name>
    <name type="synonym">Phialocephala scopiformis</name>
    <dbReference type="NCBI Taxonomy" id="149040"/>
    <lineage>
        <taxon>Eukaryota</taxon>
        <taxon>Fungi</taxon>
        <taxon>Dikarya</taxon>
        <taxon>Ascomycota</taxon>
        <taxon>Pezizomycotina</taxon>
        <taxon>Leotiomycetes</taxon>
        <taxon>Helotiales</taxon>
        <taxon>Mollisiaceae</taxon>
        <taxon>Mollisia</taxon>
    </lineage>
</organism>
<evidence type="ECO:0000256" key="2">
    <source>
        <dbReference type="SAM" id="Phobius"/>
    </source>
</evidence>
<evidence type="ECO:0000256" key="1">
    <source>
        <dbReference type="SAM" id="MobiDB-lite"/>
    </source>
</evidence>
<dbReference type="RefSeq" id="XP_018065125.1">
    <property type="nucleotide sequence ID" value="XM_018220500.1"/>
</dbReference>
<proteinExistence type="predicted"/>
<dbReference type="EMBL" id="KQ947428">
    <property type="protein sequence ID" value="KUJ10770.1"/>
    <property type="molecule type" value="Genomic_DNA"/>
</dbReference>
<dbReference type="STRING" id="149040.A0A194WS14"/>
<keyword evidence="2" id="KW-1133">Transmembrane helix</keyword>
<feature type="transmembrane region" description="Helical" evidence="2">
    <location>
        <begin position="136"/>
        <end position="158"/>
    </location>
</feature>
<reference evidence="3 4" key="1">
    <citation type="submission" date="2015-10" db="EMBL/GenBank/DDBJ databases">
        <title>Full genome of DAOMC 229536 Phialocephala scopiformis, a fungal endophyte of spruce producing the potent anti-insectan compound rugulosin.</title>
        <authorList>
            <consortium name="DOE Joint Genome Institute"/>
            <person name="Walker A.K."/>
            <person name="Frasz S.L."/>
            <person name="Seifert K.A."/>
            <person name="Miller J.D."/>
            <person name="Mondo S.J."/>
            <person name="Labutti K."/>
            <person name="Lipzen A."/>
            <person name="Dockter R."/>
            <person name="Kennedy M."/>
            <person name="Grigoriev I.V."/>
            <person name="Spatafora J.W."/>
        </authorList>
    </citation>
    <scope>NUCLEOTIDE SEQUENCE [LARGE SCALE GENOMIC DNA]</scope>
    <source>
        <strain evidence="3 4">CBS 120377</strain>
    </source>
</reference>
<dbReference type="AlphaFoldDB" id="A0A194WS14"/>
<evidence type="ECO:0000313" key="3">
    <source>
        <dbReference type="EMBL" id="KUJ10770.1"/>
    </source>
</evidence>
<dbReference type="Proteomes" id="UP000070700">
    <property type="component" value="Unassembled WGS sequence"/>
</dbReference>
<dbReference type="GeneID" id="28830226"/>
<keyword evidence="4" id="KW-1185">Reference proteome</keyword>
<protein>
    <submittedName>
        <fullName evidence="3">Uncharacterized protein</fullName>
    </submittedName>
</protein>
<dbReference type="OrthoDB" id="3061561at2759"/>
<evidence type="ECO:0000313" key="4">
    <source>
        <dbReference type="Proteomes" id="UP000070700"/>
    </source>
</evidence>
<keyword evidence="2" id="KW-0472">Membrane</keyword>
<dbReference type="PANTHER" id="PTHR35043:SF7">
    <property type="entry name" value="TRANSCRIPTION FACTOR DOMAIN-CONTAINING PROTEIN"/>
    <property type="match status" value="1"/>
</dbReference>
<feature type="region of interest" description="Disordered" evidence="1">
    <location>
        <begin position="13"/>
        <end position="40"/>
    </location>
</feature>
<name>A0A194WS14_MOLSC</name>